<dbReference type="AlphaFoldDB" id="A0A7G7MBU3"/>
<evidence type="ECO:0000313" key="2">
    <source>
        <dbReference type="Proteomes" id="UP000515728"/>
    </source>
</evidence>
<keyword evidence="2" id="KW-1185">Reference proteome</keyword>
<gene>
    <name evidence="1" type="ORF">H6H00_18585</name>
</gene>
<reference evidence="1 2" key="1">
    <citation type="submission" date="2020-08" db="EMBL/GenBank/DDBJ databases">
        <authorList>
            <person name="Mo P."/>
        </authorList>
    </citation>
    <scope>NUCLEOTIDE SEQUENCE [LARGE SCALE GENOMIC DNA]</scope>
    <source>
        <strain evidence="1 2">CGMCC 4.1532</strain>
    </source>
</reference>
<protein>
    <submittedName>
        <fullName evidence="1">Uncharacterized protein</fullName>
    </submittedName>
</protein>
<dbReference type="Proteomes" id="UP000515728">
    <property type="component" value="Chromosome"/>
</dbReference>
<accession>A0A7G7MBU3</accession>
<sequence length="93" mass="9859">MSTFTVKGSRNGSLVHVTWTDGRISGDFPTVDLLLTEAELVPILHTDAYAARALPHLDGMAAAPLQDAAAAYRLIVHVMDSVRETTGDVPAAT</sequence>
<dbReference type="KEGG" id="ppel:H6H00_18585"/>
<proteinExistence type="predicted"/>
<organism evidence="1 2">
    <name type="scientific">Pseudonocardia petroleophila</name>
    <dbReference type="NCBI Taxonomy" id="37331"/>
    <lineage>
        <taxon>Bacteria</taxon>
        <taxon>Bacillati</taxon>
        <taxon>Actinomycetota</taxon>
        <taxon>Actinomycetes</taxon>
        <taxon>Pseudonocardiales</taxon>
        <taxon>Pseudonocardiaceae</taxon>
        <taxon>Pseudonocardia</taxon>
    </lineage>
</organism>
<dbReference type="RefSeq" id="WP_185717016.1">
    <property type="nucleotide sequence ID" value="NZ_BAAAWI010000001.1"/>
</dbReference>
<evidence type="ECO:0000313" key="1">
    <source>
        <dbReference type="EMBL" id="QNG50254.1"/>
    </source>
</evidence>
<dbReference type="EMBL" id="CP060131">
    <property type="protein sequence ID" value="QNG50254.1"/>
    <property type="molecule type" value="Genomic_DNA"/>
</dbReference>
<name>A0A7G7MBU3_9PSEU</name>